<organism evidence="1 2">
    <name type="scientific">Pseudorhodoplanes sinuspersici</name>
    <dbReference type="NCBI Taxonomy" id="1235591"/>
    <lineage>
        <taxon>Bacteria</taxon>
        <taxon>Pseudomonadati</taxon>
        <taxon>Pseudomonadota</taxon>
        <taxon>Alphaproteobacteria</taxon>
        <taxon>Hyphomicrobiales</taxon>
        <taxon>Pseudorhodoplanes</taxon>
    </lineage>
</organism>
<dbReference type="InterPro" id="IPR013217">
    <property type="entry name" value="Methyltransf_12"/>
</dbReference>
<dbReference type="RefSeq" id="WP_086090742.1">
    <property type="nucleotide sequence ID" value="NZ_RAQD01000001.1"/>
</dbReference>
<dbReference type="KEGG" id="psin:CAK95_26825"/>
<dbReference type="AlphaFoldDB" id="A0A1W6ZYT7"/>
<dbReference type="SUPFAM" id="SSF53335">
    <property type="entry name" value="S-adenosyl-L-methionine-dependent methyltransferases"/>
    <property type="match status" value="1"/>
</dbReference>
<evidence type="ECO:0000313" key="2">
    <source>
        <dbReference type="Proteomes" id="UP000194137"/>
    </source>
</evidence>
<reference evidence="1 2" key="1">
    <citation type="submission" date="2017-05" db="EMBL/GenBank/DDBJ databases">
        <title>Full genome sequence of Pseudorhodoplanes sinuspersici.</title>
        <authorList>
            <person name="Dastgheib S.M.M."/>
            <person name="Shavandi M."/>
            <person name="Tirandaz H."/>
        </authorList>
    </citation>
    <scope>NUCLEOTIDE SEQUENCE [LARGE SCALE GENOMIC DNA]</scope>
    <source>
        <strain evidence="1 2">RIPI110</strain>
    </source>
</reference>
<name>A0A1W6ZYT7_9HYPH</name>
<dbReference type="EMBL" id="CP021112">
    <property type="protein sequence ID" value="ARQ02311.1"/>
    <property type="molecule type" value="Genomic_DNA"/>
</dbReference>
<protein>
    <submittedName>
        <fullName evidence="1">Uncharacterized protein</fullName>
    </submittedName>
</protein>
<evidence type="ECO:0000313" key="1">
    <source>
        <dbReference type="EMBL" id="ARQ02311.1"/>
    </source>
</evidence>
<dbReference type="CDD" id="cd02440">
    <property type="entry name" value="AdoMet_MTases"/>
    <property type="match status" value="1"/>
</dbReference>
<proteinExistence type="predicted"/>
<accession>A0A1W6ZYT7</accession>
<dbReference type="OrthoDB" id="9816424at2"/>
<dbReference type="InterPro" id="IPR029063">
    <property type="entry name" value="SAM-dependent_MTases_sf"/>
</dbReference>
<dbReference type="STRING" id="1235591.CAK95_26825"/>
<gene>
    <name evidence="1" type="ORF">CAK95_26825</name>
</gene>
<sequence>MFVENSHSFPKDYELRDGIYVPRGQNDRPFSYSDGDDAETYLLDVITKANDRSVLSQELTAGIRDWASLYHLSPKRANLLRPFAALLGGRVLEVGAGCGALTRFLGENGGDVVALEGSLRRAHIARERTADQKNVRVVCEQLDAFAYPTPFDAVLSIGVLEYAAIYGNGHARPHTHFLKTLRQHLSSNGVVIIAIENKLGLKYFAGAREDHVGAEFYGINDGYEPGSVATFGRAELADLLTEAGLPAQAFFYPCPDYKLPLTLLSDPLLERHPDLASTLFAQSAFFDPQKPSDPTFSLEQGWVNLGRNRLIGELANSFLVVAGCTEEAVAPYVSAKDVAWHYSVDRHPAFAREVKFQNTGKGLVTKRSALSDIETPDVPVECVLTDEPFIAGDNWWNVLVSIINKPGWSIQQLAEWARPWLDAVTLKCGLEAIETSAFTKPVDGAHFDAMPFNMIRNADGTVHFFDQEWRLKPQLEFGYIIYRGLRDSLIRVSSCAASAVGTTARINDIVINILAQNGAILSRADVNRYAAMEGQIQSWIQGRITSNMSLADAERAWTTAITERLTIQRGVLAQEVQTLRAGLEDVGTKLRASNEELAGTQRMLIEGQERIQSLAGELAAAKEQLVRVSNMSATLRQEMARSEERRNALAQEARTLQDQLAQVHNAHSRDIQAARSQASELSATLAMQAREIDKLARSQFRWPFSGIVERIGRAFTPWKRTRFRERSWEAGLIKASRLFRPTWYLEQNPDVAKAGIDPLLHYILHGGVEGRAPHPLFDPQFYKAQIPEAERAALTPLAHYISAGVALGLDPHPLFDTKFYLRTNPDVAAASMNPLFHYMEYGWRERRDPNPLFSTSFYLEKNPAIVAVGINPLVHYLTASTSALVAAR</sequence>
<dbReference type="Pfam" id="PF08242">
    <property type="entry name" value="Methyltransf_12"/>
    <property type="match status" value="1"/>
</dbReference>
<dbReference type="Proteomes" id="UP000194137">
    <property type="component" value="Chromosome"/>
</dbReference>
<keyword evidence="2" id="KW-1185">Reference proteome</keyword>
<dbReference type="Gene3D" id="3.40.50.150">
    <property type="entry name" value="Vaccinia Virus protein VP39"/>
    <property type="match status" value="1"/>
</dbReference>